<dbReference type="AlphaFoldDB" id="A0A3P6PT86"/>
<proteinExistence type="predicted"/>
<evidence type="ECO:0000256" key="1">
    <source>
        <dbReference type="SAM" id="MobiDB-lite"/>
    </source>
</evidence>
<feature type="region of interest" description="Disordered" evidence="1">
    <location>
        <begin position="17"/>
        <end position="39"/>
    </location>
</feature>
<keyword evidence="3" id="KW-1185">Reference proteome</keyword>
<evidence type="ECO:0000313" key="2">
    <source>
        <dbReference type="EMBL" id="VDK30535.1"/>
    </source>
</evidence>
<gene>
    <name evidence="2" type="ORF">ASIM_LOCUS7998</name>
</gene>
<dbReference type="EMBL" id="UYRR01020607">
    <property type="protein sequence ID" value="VDK30535.1"/>
    <property type="molecule type" value="Genomic_DNA"/>
</dbReference>
<name>A0A3P6PT86_ANISI</name>
<evidence type="ECO:0000313" key="3">
    <source>
        <dbReference type="Proteomes" id="UP000267096"/>
    </source>
</evidence>
<accession>A0A3P6PT86</accession>
<sequence length="78" mass="9032">MDIAFVQKQRIVRAMSKAMKRPSNGSTTSRSVNRSNSNVRMQNAARKLRLRKQLKERSIHILCRSKTRAIFVKIKCNS</sequence>
<organism evidence="2 3">
    <name type="scientific">Anisakis simplex</name>
    <name type="common">Herring worm</name>
    <dbReference type="NCBI Taxonomy" id="6269"/>
    <lineage>
        <taxon>Eukaryota</taxon>
        <taxon>Metazoa</taxon>
        <taxon>Ecdysozoa</taxon>
        <taxon>Nematoda</taxon>
        <taxon>Chromadorea</taxon>
        <taxon>Rhabditida</taxon>
        <taxon>Spirurina</taxon>
        <taxon>Ascaridomorpha</taxon>
        <taxon>Ascaridoidea</taxon>
        <taxon>Anisakidae</taxon>
        <taxon>Anisakis</taxon>
        <taxon>Anisakis simplex complex</taxon>
    </lineage>
</organism>
<reference evidence="2 3" key="1">
    <citation type="submission" date="2018-11" db="EMBL/GenBank/DDBJ databases">
        <authorList>
            <consortium name="Pathogen Informatics"/>
        </authorList>
    </citation>
    <scope>NUCLEOTIDE SEQUENCE [LARGE SCALE GENOMIC DNA]</scope>
</reference>
<protein>
    <submittedName>
        <fullName evidence="2">Uncharacterized protein</fullName>
    </submittedName>
</protein>
<dbReference type="Proteomes" id="UP000267096">
    <property type="component" value="Unassembled WGS sequence"/>
</dbReference>
<feature type="compositionally biased region" description="Low complexity" evidence="1">
    <location>
        <begin position="23"/>
        <end position="39"/>
    </location>
</feature>